<organism evidence="1 2">
    <name type="scientific">Spectribacter acetivorans</name>
    <dbReference type="NCBI Taxonomy" id="3075603"/>
    <lineage>
        <taxon>Bacteria</taxon>
        <taxon>Pseudomonadati</taxon>
        <taxon>Pseudomonadota</taxon>
        <taxon>Gammaproteobacteria</taxon>
        <taxon>Salinisphaerales</taxon>
        <taxon>Salinisphaeraceae</taxon>
        <taxon>Spectribacter</taxon>
    </lineage>
</organism>
<sequence length="67" mass="7088">MTGSRVFVEEGRVLIFDQEGKPAFEIIPGYGEDSVTIRSLGRGKLAVHPEATNAISLDIVASSKGGL</sequence>
<comment type="caution">
    <text evidence="1">The sequence shown here is derived from an EMBL/GenBank/DDBJ whole genome shotgun (WGS) entry which is preliminary data.</text>
</comment>
<evidence type="ECO:0000313" key="2">
    <source>
        <dbReference type="Proteomes" id="UP001259982"/>
    </source>
</evidence>
<evidence type="ECO:0000313" key="1">
    <source>
        <dbReference type="EMBL" id="MDT0618445.1"/>
    </source>
</evidence>
<name>A0ABU3B7K1_9GAMM</name>
<reference evidence="1 2" key="1">
    <citation type="submission" date="2023-09" db="EMBL/GenBank/DDBJ databases">
        <authorList>
            <person name="Rey-Velasco X."/>
        </authorList>
    </citation>
    <scope>NUCLEOTIDE SEQUENCE [LARGE SCALE GENOMIC DNA]</scope>
    <source>
        <strain evidence="1 2">P385</strain>
    </source>
</reference>
<proteinExistence type="predicted"/>
<gene>
    <name evidence="1" type="ORF">RM531_08145</name>
</gene>
<dbReference type="Proteomes" id="UP001259982">
    <property type="component" value="Unassembled WGS sequence"/>
</dbReference>
<keyword evidence="2" id="KW-1185">Reference proteome</keyword>
<dbReference type="EMBL" id="JAVRHY010000006">
    <property type="protein sequence ID" value="MDT0618445.1"/>
    <property type="molecule type" value="Genomic_DNA"/>
</dbReference>
<protein>
    <submittedName>
        <fullName evidence="1">Uncharacterized protein</fullName>
    </submittedName>
</protein>
<dbReference type="RefSeq" id="WP_311658553.1">
    <property type="nucleotide sequence ID" value="NZ_JAVRHY010000006.1"/>
</dbReference>
<accession>A0ABU3B7K1</accession>